<dbReference type="AlphaFoldDB" id="A0A0A9AFD6"/>
<reference evidence="1" key="1">
    <citation type="submission" date="2014-09" db="EMBL/GenBank/DDBJ databases">
        <authorList>
            <person name="Magalhaes I.L.F."/>
            <person name="Oliveira U."/>
            <person name="Santos F.R."/>
            <person name="Vidigal T.H.D.A."/>
            <person name="Brescovit A.D."/>
            <person name="Santos A.J."/>
        </authorList>
    </citation>
    <scope>NUCLEOTIDE SEQUENCE</scope>
    <source>
        <tissue evidence="1">Shoot tissue taken approximately 20 cm above the soil surface</tissue>
    </source>
</reference>
<protein>
    <submittedName>
        <fullName evidence="1">Uncharacterized protein</fullName>
    </submittedName>
</protein>
<sequence length="22" mass="2686">MRNHLTIRVRDHICNFSYSPLI</sequence>
<evidence type="ECO:0000313" key="1">
    <source>
        <dbReference type="EMBL" id="JAD45812.1"/>
    </source>
</evidence>
<name>A0A0A9AFD6_ARUDO</name>
<dbReference type="EMBL" id="GBRH01252083">
    <property type="protein sequence ID" value="JAD45812.1"/>
    <property type="molecule type" value="Transcribed_RNA"/>
</dbReference>
<proteinExistence type="predicted"/>
<organism evidence="1">
    <name type="scientific">Arundo donax</name>
    <name type="common">Giant reed</name>
    <name type="synonym">Donax arundinaceus</name>
    <dbReference type="NCBI Taxonomy" id="35708"/>
    <lineage>
        <taxon>Eukaryota</taxon>
        <taxon>Viridiplantae</taxon>
        <taxon>Streptophyta</taxon>
        <taxon>Embryophyta</taxon>
        <taxon>Tracheophyta</taxon>
        <taxon>Spermatophyta</taxon>
        <taxon>Magnoliopsida</taxon>
        <taxon>Liliopsida</taxon>
        <taxon>Poales</taxon>
        <taxon>Poaceae</taxon>
        <taxon>PACMAD clade</taxon>
        <taxon>Arundinoideae</taxon>
        <taxon>Arundineae</taxon>
        <taxon>Arundo</taxon>
    </lineage>
</organism>
<accession>A0A0A9AFD6</accession>
<reference evidence="1" key="2">
    <citation type="journal article" date="2015" name="Data Brief">
        <title>Shoot transcriptome of the giant reed, Arundo donax.</title>
        <authorList>
            <person name="Barrero R.A."/>
            <person name="Guerrero F.D."/>
            <person name="Moolhuijzen P."/>
            <person name="Goolsby J.A."/>
            <person name="Tidwell J."/>
            <person name="Bellgard S.E."/>
            <person name="Bellgard M.I."/>
        </authorList>
    </citation>
    <scope>NUCLEOTIDE SEQUENCE</scope>
    <source>
        <tissue evidence="1">Shoot tissue taken approximately 20 cm above the soil surface</tissue>
    </source>
</reference>